<name>A0ABU3Y8I7_9SPHN</name>
<dbReference type="Gene3D" id="2.60.120.10">
    <property type="entry name" value="Jelly Rolls"/>
    <property type="match status" value="1"/>
</dbReference>
<protein>
    <submittedName>
        <fullName evidence="5">Crp/Fnr family transcriptional regulator</fullName>
    </submittedName>
</protein>
<evidence type="ECO:0000256" key="3">
    <source>
        <dbReference type="ARBA" id="ARBA00023163"/>
    </source>
</evidence>
<dbReference type="Pfam" id="PF13545">
    <property type="entry name" value="HTH_Crp_2"/>
    <property type="match status" value="1"/>
</dbReference>
<comment type="caution">
    <text evidence="5">The sequence shown here is derived from an EMBL/GenBank/DDBJ whole genome shotgun (WGS) entry which is preliminary data.</text>
</comment>
<dbReference type="SUPFAM" id="SSF46785">
    <property type="entry name" value="Winged helix' DNA-binding domain"/>
    <property type="match status" value="1"/>
</dbReference>
<keyword evidence="1" id="KW-0805">Transcription regulation</keyword>
<dbReference type="InterPro" id="IPR018490">
    <property type="entry name" value="cNMP-bd_dom_sf"/>
</dbReference>
<accession>A0ABU3Y8I7</accession>
<evidence type="ECO:0000256" key="2">
    <source>
        <dbReference type="ARBA" id="ARBA00023125"/>
    </source>
</evidence>
<evidence type="ECO:0000256" key="1">
    <source>
        <dbReference type="ARBA" id="ARBA00023015"/>
    </source>
</evidence>
<reference evidence="5 6" key="1">
    <citation type="submission" date="2023-10" db="EMBL/GenBank/DDBJ databases">
        <title>Sphingomonas sp. HF-S4 16S ribosomal RNA gene Genome sequencing and assembly.</title>
        <authorList>
            <person name="Lee H."/>
        </authorList>
    </citation>
    <scope>NUCLEOTIDE SEQUENCE [LARGE SCALE GENOMIC DNA]</scope>
    <source>
        <strain evidence="5 6">HF-S4</strain>
    </source>
</reference>
<dbReference type="InterPro" id="IPR012318">
    <property type="entry name" value="HTH_CRP"/>
</dbReference>
<dbReference type="InterPro" id="IPR014710">
    <property type="entry name" value="RmlC-like_jellyroll"/>
</dbReference>
<gene>
    <name evidence="5" type="ORF">RZN05_11775</name>
</gene>
<dbReference type="InterPro" id="IPR036390">
    <property type="entry name" value="WH_DNA-bd_sf"/>
</dbReference>
<proteinExistence type="predicted"/>
<keyword evidence="3" id="KW-0804">Transcription</keyword>
<feature type="domain" description="HTH crp-type" evidence="4">
    <location>
        <begin position="153"/>
        <end position="218"/>
    </location>
</feature>
<evidence type="ECO:0000313" key="5">
    <source>
        <dbReference type="EMBL" id="MDV3457666.1"/>
    </source>
</evidence>
<sequence>MNAEQTGQHVNLLLRSLSFSDLALISPHLTRVTLEDGEIVVEPGAKLTRVLFPEKLLITFREPHFSDNRAHVGIVGREGLAGWPLLLGSDHSPFLGLAQFHGGTALSVGAEPLIWACRASPSLNDKLLRFVHNFMVQMACTIVSNASDPNERRIARWLLMMHDRADEDLLPLTHDHVSAALNIRRASVTDCFHVLEGIGLIRCKRGKLIVRDRAGLQAVAAKSYGMAEAHYAQSLCPFGKQG</sequence>
<evidence type="ECO:0000259" key="4">
    <source>
        <dbReference type="Pfam" id="PF13545"/>
    </source>
</evidence>
<dbReference type="SUPFAM" id="SSF51206">
    <property type="entry name" value="cAMP-binding domain-like"/>
    <property type="match status" value="1"/>
</dbReference>
<organism evidence="5 6">
    <name type="scientific">Sphingomonas agrestis</name>
    <dbReference type="NCBI Taxonomy" id="3080540"/>
    <lineage>
        <taxon>Bacteria</taxon>
        <taxon>Pseudomonadati</taxon>
        <taxon>Pseudomonadota</taxon>
        <taxon>Alphaproteobacteria</taxon>
        <taxon>Sphingomonadales</taxon>
        <taxon>Sphingomonadaceae</taxon>
        <taxon>Sphingomonas</taxon>
    </lineage>
</organism>
<evidence type="ECO:0000313" key="6">
    <source>
        <dbReference type="Proteomes" id="UP001273531"/>
    </source>
</evidence>
<dbReference type="EMBL" id="JAWJEJ010000001">
    <property type="protein sequence ID" value="MDV3457666.1"/>
    <property type="molecule type" value="Genomic_DNA"/>
</dbReference>
<keyword evidence="6" id="KW-1185">Reference proteome</keyword>
<keyword evidence="2" id="KW-0238">DNA-binding</keyword>
<dbReference type="Proteomes" id="UP001273531">
    <property type="component" value="Unassembled WGS sequence"/>
</dbReference>
<dbReference type="RefSeq" id="WP_317226797.1">
    <property type="nucleotide sequence ID" value="NZ_JAWJEJ010000001.1"/>
</dbReference>